<proteinExistence type="predicted"/>
<dbReference type="Proteomes" id="UP000316659">
    <property type="component" value="Unassembled WGS sequence"/>
</dbReference>
<dbReference type="AlphaFoldDB" id="A0A4Y4E5V0"/>
<comment type="caution">
    <text evidence="1">The sequence shown here is derived from an EMBL/GenBank/DDBJ whole genome shotgun (WGS) entry which is preliminary data.</text>
</comment>
<name>A0A4Y4E5V0_CELCE</name>
<reference evidence="1 2" key="1">
    <citation type="submission" date="2019-06" db="EMBL/GenBank/DDBJ databases">
        <title>Whole genome shotgun sequence of Cellulosimicrobium cellulans NBRC 15516.</title>
        <authorList>
            <person name="Hosoyama A."/>
            <person name="Uohara A."/>
            <person name="Ohji S."/>
            <person name="Ichikawa N."/>
        </authorList>
    </citation>
    <scope>NUCLEOTIDE SEQUENCE [LARGE SCALE GENOMIC DNA]</scope>
    <source>
        <strain evidence="1 2">NBRC 15516</strain>
    </source>
</reference>
<evidence type="ECO:0000313" key="1">
    <source>
        <dbReference type="EMBL" id="GED11315.1"/>
    </source>
</evidence>
<protein>
    <submittedName>
        <fullName evidence="1">Uncharacterized protein</fullName>
    </submittedName>
</protein>
<dbReference type="EMBL" id="BJNZ01000027">
    <property type="protein sequence ID" value="GED11315.1"/>
    <property type="molecule type" value="Genomic_DNA"/>
</dbReference>
<organism evidence="1 2">
    <name type="scientific">Cellulosimicrobium cellulans</name>
    <name type="common">Arthrobacter luteus</name>
    <dbReference type="NCBI Taxonomy" id="1710"/>
    <lineage>
        <taxon>Bacteria</taxon>
        <taxon>Bacillati</taxon>
        <taxon>Actinomycetota</taxon>
        <taxon>Actinomycetes</taxon>
        <taxon>Micrococcales</taxon>
        <taxon>Promicromonosporaceae</taxon>
        <taxon>Cellulosimicrobium</taxon>
    </lineage>
</organism>
<evidence type="ECO:0000313" key="2">
    <source>
        <dbReference type="Proteomes" id="UP000316659"/>
    </source>
</evidence>
<gene>
    <name evidence="1" type="ORF">CCE02nite_33140</name>
</gene>
<sequence length="99" mass="10582">MTHDGQTRTVDLTGIKEGRGALERIRVHQPEAMPRAFAIAWQAAAHSERLRAHYRGGCPGGCPAGCDVQVTLRAAIDAQIAELLRMAARVVDAPVAAAR</sequence>
<dbReference type="RefSeq" id="WP_141390741.1">
    <property type="nucleotide sequence ID" value="NZ_BJNZ01000027.1"/>
</dbReference>
<accession>A0A4Y4E5V0</accession>